<sequence>MMQLHRRQAFLTGIDETGCCRHITLPSSLMILSSTRSRPPVWTYEDVRRGGLCNRLFKTGAMYMSRSSSATQGGKDNRIAADSRPCP</sequence>
<accession>M3AUG4</accession>
<organism evidence="2 3">
    <name type="scientific">Sphaerulina musiva (strain SO2202)</name>
    <name type="common">Poplar stem canker fungus</name>
    <name type="synonym">Septoria musiva</name>
    <dbReference type="NCBI Taxonomy" id="692275"/>
    <lineage>
        <taxon>Eukaryota</taxon>
        <taxon>Fungi</taxon>
        <taxon>Dikarya</taxon>
        <taxon>Ascomycota</taxon>
        <taxon>Pezizomycotina</taxon>
        <taxon>Dothideomycetes</taxon>
        <taxon>Dothideomycetidae</taxon>
        <taxon>Mycosphaerellales</taxon>
        <taxon>Mycosphaerellaceae</taxon>
        <taxon>Sphaerulina</taxon>
    </lineage>
</organism>
<keyword evidence="3" id="KW-1185">Reference proteome</keyword>
<dbReference type="RefSeq" id="XP_016757260.1">
    <property type="nucleotide sequence ID" value="XM_016907148.1"/>
</dbReference>
<dbReference type="GeneID" id="27904285"/>
<name>M3AUG4_SPHMS</name>
<reference evidence="2 3" key="1">
    <citation type="journal article" date="2012" name="PLoS Pathog.">
        <title>Diverse lifestyles and strategies of plant pathogenesis encoded in the genomes of eighteen Dothideomycetes fungi.</title>
        <authorList>
            <person name="Ohm R.A."/>
            <person name="Feau N."/>
            <person name="Henrissat B."/>
            <person name="Schoch C.L."/>
            <person name="Horwitz B.A."/>
            <person name="Barry K.W."/>
            <person name="Condon B.J."/>
            <person name="Copeland A.C."/>
            <person name="Dhillon B."/>
            <person name="Glaser F."/>
            <person name="Hesse C.N."/>
            <person name="Kosti I."/>
            <person name="LaButti K."/>
            <person name="Lindquist E.A."/>
            <person name="Lucas S."/>
            <person name="Salamov A.A."/>
            <person name="Bradshaw R.E."/>
            <person name="Ciuffetti L."/>
            <person name="Hamelin R.C."/>
            <person name="Kema G.H.J."/>
            <person name="Lawrence C."/>
            <person name="Scott J.A."/>
            <person name="Spatafora J.W."/>
            <person name="Turgeon B.G."/>
            <person name="de Wit P.J.G.M."/>
            <person name="Zhong S."/>
            <person name="Goodwin S.B."/>
            <person name="Grigoriev I.V."/>
        </authorList>
    </citation>
    <scope>NUCLEOTIDE SEQUENCE [LARGE SCALE GENOMIC DNA]</scope>
    <source>
        <strain evidence="2 3">SO2202</strain>
    </source>
</reference>
<protein>
    <submittedName>
        <fullName evidence="2">Uncharacterized protein</fullName>
    </submittedName>
</protein>
<proteinExistence type="predicted"/>
<dbReference type="HOGENOM" id="CLU_2484751_0_0_1"/>
<evidence type="ECO:0000313" key="2">
    <source>
        <dbReference type="EMBL" id="EMF09139.1"/>
    </source>
</evidence>
<dbReference type="AlphaFoldDB" id="M3AUG4"/>
<dbReference type="Proteomes" id="UP000016931">
    <property type="component" value="Unassembled WGS sequence"/>
</dbReference>
<evidence type="ECO:0000313" key="3">
    <source>
        <dbReference type="Proteomes" id="UP000016931"/>
    </source>
</evidence>
<evidence type="ECO:0000256" key="1">
    <source>
        <dbReference type="SAM" id="MobiDB-lite"/>
    </source>
</evidence>
<gene>
    <name evidence="2" type="ORF">SEPMUDRAFT_151953</name>
</gene>
<dbReference type="EMBL" id="KB456270">
    <property type="protein sequence ID" value="EMF09139.1"/>
    <property type="molecule type" value="Genomic_DNA"/>
</dbReference>
<feature type="region of interest" description="Disordered" evidence="1">
    <location>
        <begin position="67"/>
        <end position="87"/>
    </location>
</feature>